<dbReference type="SMART" id="SM00225">
    <property type="entry name" value="BTB"/>
    <property type="match status" value="1"/>
</dbReference>
<dbReference type="Pfam" id="PF07534">
    <property type="entry name" value="TLD"/>
    <property type="match status" value="1"/>
</dbReference>
<dbReference type="AlphaFoldDB" id="A0A9Q0LV60"/>
<evidence type="ECO:0000259" key="3">
    <source>
        <dbReference type="PROSITE" id="PS50097"/>
    </source>
</evidence>
<evidence type="ECO:0000256" key="1">
    <source>
        <dbReference type="ARBA" id="ARBA00022441"/>
    </source>
</evidence>
<dbReference type="SMART" id="SM00584">
    <property type="entry name" value="TLDc"/>
    <property type="match status" value="1"/>
</dbReference>
<evidence type="ECO:0000313" key="6">
    <source>
        <dbReference type="Proteomes" id="UP001149090"/>
    </source>
</evidence>
<dbReference type="Pfam" id="PF07707">
    <property type="entry name" value="BACK"/>
    <property type="match status" value="1"/>
</dbReference>
<reference evidence="5" key="1">
    <citation type="submission" date="2022-10" db="EMBL/GenBank/DDBJ databases">
        <title>Novel sulphate-reducing endosymbionts in the free-living metamonad Anaeramoeba.</title>
        <authorList>
            <person name="Jerlstrom-Hultqvist J."/>
            <person name="Cepicka I."/>
            <person name="Gallot-Lavallee L."/>
            <person name="Salas-Leiva D."/>
            <person name="Curtis B.A."/>
            <person name="Zahonova K."/>
            <person name="Pipaliya S."/>
            <person name="Dacks J."/>
            <person name="Roger A.J."/>
        </authorList>
    </citation>
    <scope>NUCLEOTIDE SEQUENCE</scope>
    <source>
        <strain evidence="5">BMAN</strain>
    </source>
</reference>
<evidence type="ECO:0008006" key="7">
    <source>
        <dbReference type="Google" id="ProtNLM"/>
    </source>
</evidence>
<dbReference type="Gene3D" id="3.30.710.10">
    <property type="entry name" value="Potassium Channel Kv1.1, Chain A"/>
    <property type="match status" value="1"/>
</dbReference>
<dbReference type="OrthoDB" id="25620at2759"/>
<protein>
    <recommendedName>
        <fullName evidence="7">BTB/POZ domain-containing protein</fullName>
    </recommendedName>
</protein>
<evidence type="ECO:0000259" key="4">
    <source>
        <dbReference type="PROSITE" id="PS51886"/>
    </source>
</evidence>
<gene>
    <name evidence="5" type="ORF">M0811_04790</name>
</gene>
<dbReference type="CDD" id="cd18186">
    <property type="entry name" value="BTB_POZ_ZBTB_KLHL-like"/>
    <property type="match status" value="1"/>
</dbReference>
<dbReference type="SUPFAM" id="SSF54695">
    <property type="entry name" value="POZ domain"/>
    <property type="match status" value="1"/>
</dbReference>
<dbReference type="InterPro" id="IPR011705">
    <property type="entry name" value="BACK"/>
</dbReference>
<name>A0A9Q0LV60_ANAIG</name>
<feature type="domain" description="BTB" evidence="3">
    <location>
        <begin position="25"/>
        <end position="97"/>
    </location>
</feature>
<organism evidence="5 6">
    <name type="scientific">Anaeramoeba ignava</name>
    <name type="common">Anaerobic marine amoeba</name>
    <dbReference type="NCBI Taxonomy" id="1746090"/>
    <lineage>
        <taxon>Eukaryota</taxon>
        <taxon>Metamonada</taxon>
        <taxon>Anaeramoebidae</taxon>
        <taxon>Anaeramoeba</taxon>
    </lineage>
</organism>
<dbReference type="PANTHER" id="PTHR45632:SF3">
    <property type="entry name" value="KELCH-LIKE PROTEIN 32"/>
    <property type="match status" value="1"/>
</dbReference>
<dbReference type="InterPro" id="IPR011333">
    <property type="entry name" value="SKP1/BTB/POZ_sf"/>
</dbReference>
<dbReference type="PANTHER" id="PTHR45632">
    <property type="entry name" value="LD33804P"/>
    <property type="match status" value="1"/>
</dbReference>
<dbReference type="InterPro" id="IPR000210">
    <property type="entry name" value="BTB/POZ_dom"/>
</dbReference>
<feature type="domain" description="TLDc" evidence="4">
    <location>
        <begin position="287"/>
        <end position="474"/>
    </location>
</feature>
<evidence type="ECO:0000256" key="2">
    <source>
        <dbReference type="ARBA" id="ARBA00022737"/>
    </source>
</evidence>
<dbReference type="EMBL" id="JAPDFW010000053">
    <property type="protein sequence ID" value="KAJ5078465.1"/>
    <property type="molecule type" value="Genomic_DNA"/>
</dbReference>
<proteinExistence type="predicted"/>
<evidence type="ECO:0000313" key="5">
    <source>
        <dbReference type="EMBL" id="KAJ5078465.1"/>
    </source>
</evidence>
<dbReference type="InterPro" id="IPR006571">
    <property type="entry name" value="TLDc_dom"/>
</dbReference>
<keyword evidence="1" id="KW-0880">Kelch repeat</keyword>
<dbReference type="PROSITE" id="PS51886">
    <property type="entry name" value="TLDC"/>
    <property type="match status" value="1"/>
</dbReference>
<keyword evidence="2" id="KW-0677">Repeat</keyword>
<dbReference type="PROSITE" id="PS50097">
    <property type="entry name" value="BTB"/>
    <property type="match status" value="1"/>
</dbReference>
<dbReference type="Pfam" id="PF00651">
    <property type="entry name" value="BTB"/>
    <property type="match status" value="1"/>
</dbReference>
<dbReference type="SMART" id="SM00875">
    <property type="entry name" value="BACK"/>
    <property type="match status" value="1"/>
</dbReference>
<dbReference type="Gene3D" id="1.25.40.420">
    <property type="match status" value="1"/>
</dbReference>
<dbReference type="Proteomes" id="UP001149090">
    <property type="component" value="Unassembled WGS sequence"/>
</dbReference>
<sequence>MSLRFENKNKLIQDYSNLFQNHQFADFQVEIQMQNNKNSIFDCHKCILSSRSDYFKALFNSQMKESKEGKVLFSNVSPLIMNQILKYIYIGEIEISHENAIELLIESKKLLLDQQIIQTVTSFIKTNLTAENVVDIFHLATQFDLDEITKFSFDFILQNFLQIQNQNQQFFRLTEEDLISILSRNNFQFSSESDIFSSILLWIDFHSQTQNINPKNIFKCIRFCDMNHSELQKIQESNVIKNSFLHEIIQNILSKSAMDHTFQEKLKQKSVKSFQTRIQTPQNSTILLENQDYTKTLFDWIHDSQFFNTMQLGYLAKRDGFSPSKFHELCDNKGKTLVLFHTQENNIFGGFTSKGWVSDPNFWATKSLGSGWVKDPHSFIFSLQNSKSNSPQKFNIKPERNSYSVFYSPFHGPTFGDRDFAILSKTFQKNDPFDAFLSNFGYAYQVPFDLKDPKKFFSDPEKFTIDQIEVYFENQN</sequence>
<comment type="caution">
    <text evidence="5">The sequence shown here is derived from an EMBL/GenBank/DDBJ whole genome shotgun (WGS) entry which is preliminary data.</text>
</comment>
<keyword evidence="6" id="KW-1185">Reference proteome</keyword>
<accession>A0A9Q0LV60</accession>